<dbReference type="RefSeq" id="WP_172208601.1">
    <property type="nucleotide sequence ID" value="NZ_BLLI01000026.1"/>
</dbReference>
<reference evidence="2 3" key="1">
    <citation type="submission" date="2020-02" db="EMBL/GenBank/DDBJ databases">
        <title>Draft genome sequence of Lactococcus sp. Hs30E4-3.</title>
        <authorList>
            <person name="Noda S."/>
            <person name="Yuki M."/>
            <person name="Ohkuma M."/>
        </authorList>
    </citation>
    <scope>NUCLEOTIDE SEQUENCE [LARGE SCALE GENOMIC DNA]</scope>
    <source>
        <strain evidence="2 3">Hs30E4-3</strain>
    </source>
</reference>
<sequence>MPGHDITCPYCFTHFKDDEVHFRMETVFTEEKLDPKNESRSREEIEMDSRFSSDEIKAQIAEYERREKFMKQEDLVYEAFWQEFGGTTEKSSVSRDGKAPSVMPFQRPIFNPKNPQHAQFFGSPQRKRDVLNEHGMIYAAIDCFGKKTERRVCPHCHNPLPGAYGKYPVKFVSVIGITGAGKTVYLSQICKYIANQLSYFSITVTPTTIYAKEYIEANPVIMGKKLPIGSPPEQLMQPLCFDLMYQQDNKELYHTFVFYDIAGENCVDPEKMKGFGRFVEHADGILIVIDPEQFTEASSTAQPVKVLKTIHQVFQNKHSDEVRNLPIAICISKGDKIAQEMIQQNLDDIQPIQDNSGFYLPKFNANNYNDIHDAIKGFVQRNDNELHMRMHNLYANYNYFLFSAIGTSTKKIEGTDLDTPAGPPIPKRVMEPIAWLLLKYKFIACQGELHEPEDWTCQSSTCGGKRLRVHEFCPECYRDKRGQWECSVCGSMQTADWCENPKCKKKGKIGPGGVKKKLFGNWI</sequence>
<evidence type="ECO:0000313" key="3">
    <source>
        <dbReference type="Proteomes" id="UP000480303"/>
    </source>
</evidence>
<proteinExistence type="predicted"/>
<dbReference type="InterPro" id="IPR045528">
    <property type="entry name" value="DO-GTPase2"/>
</dbReference>
<feature type="domain" description="Double-GTPase 2" evidence="1">
    <location>
        <begin position="171"/>
        <end position="357"/>
    </location>
</feature>
<dbReference type="SUPFAM" id="SSF52540">
    <property type="entry name" value="P-loop containing nucleoside triphosphate hydrolases"/>
    <property type="match status" value="1"/>
</dbReference>
<evidence type="ECO:0000313" key="2">
    <source>
        <dbReference type="EMBL" id="GFH42506.1"/>
    </source>
</evidence>
<keyword evidence="3" id="KW-1185">Reference proteome</keyword>
<dbReference type="Gene3D" id="3.40.50.300">
    <property type="entry name" value="P-loop containing nucleotide triphosphate hydrolases"/>
    <property type="match status" value="1"/>
</dbReference>
<gene>
    <name evidence="2" type="ORF">Hs30E_10570</name>
</gene>
<dbReference type="InterPro" id="IPR027417">
    <property type="entry name" value="P-loop_NTPase"/>
</dbReference>
<accession>A0A6A0BCD4</accession>
<name>A0A6A0BCD4_9LACT</name>
<dbReference type="CDD" id="cd00882">
    <property type="entry name" value="Ras_like_GTPase"/>
    <property type="match status" value="1"/>
</dbReference>
<dbReference type="EMBL" id="BLLI01000026">
    <property type="protein sequence ID" value="GFH42506.1"/>
    <property type="molecule type" value="Genomic_DNA"/>
</dbReference>
<comment type="caution">
    <text evidence="2">The sequence shown here is derived from an EMBL/GenBank/DDBJ whole genome shotgun (WGS) entry which is preliminary data.</text>
</comment>
<protein>
    <recommendedName>
        <fullName evidence="1">Double-GTPase 2 domain-containing protein</fullName>
    </recommendedName>
</protein>
<dbReference type="Proteomes" id="UP000480303">
    <property type="component" value="Unassembled WGS sequence"/>
</dbReference>
<organism evidence="2 3">
    <name type="scientific">Pseudolactococcus hodotermopsidis</name>
    <dbReference type="NCBI Taxonomy" id="2709157"/>
    <lineage>
        <taxon>Bacteria</taxon>
        <taxon>Bacillati</taxon>
        <taxon>Bacillota</taxon>
        <taxon>Bacilli</taxon>
        <taxon>Lactobacillales</taxon>
        <taxon>Streptococcaceae</taxon>
        <taxon>Pseudolactococcus</taxon>
    </lineage>
</organism>
<dbReference type="AlphaFoldDB" id="A0A6A0BCD4"/>
<dbReference type="Pfam" id="PF19993">
    <property type="entry name" value="DO-GTPase2"/>
    <property type="match status" value="1"/>
</dbReference>
<evidence type="ECO:0000259" key="1">
    <source>
        <dbReference type="Pfam" id="PF19993"/>
    </source>
</evidence>